<proteinExistence type="predicted"/>
<accession>A0AC34Q6W8</accession>
<dbReference type="Proteomes" id="UP000887576">
    <property type="component" value="Unplaced"/>
</dbReference>
<name>A0AC34Q6W8_9BILA</name>
<evidence type="ECO:0000313" key="2">
    <source>
        <dbReference type="WBParaSite" id="JU765_v2.g13548.t1"/>
    </source>
</evidence>
<protein>
    <submittedName>
        <fullName evidence="2">Uncharacterized protein</fullName>
    </submittedName>
</protein>
<evidence type="ECO:0000313" key="1">
    <source>
        <dbReference type="Proteomes" id="UP000887576"/>
    </source>
</evidence>
<reference evidence="2" key="1">
    <citation type="submission" date="2022-11" db="UniProtKB">
        <authorList>
            <consortium name="WormBaseParasite"/>
        </authorList>
    </citation>
    <scope>IDENTIFICATION</scope>
</reference>
<dbReference type="WBParaSite" id="JU765_v2.g13548.t1">
    <property type="protein sequence ID" value="JU765_v2.g13548.t1"/>
    <property type="gene ID" value="JU765_v2.g13548"/>
</dbReference>
<organism evidence="1 2">
    <name type="scientific">Panagrolaimus sp. JU765</name>
    <dbReference type="NCBI Taxonomy" id="591449"/>
    <lineage>
        <taxon>Eukaryota</taxon>
        <taxon>Metazoa</taxon>
        <taxon>Ecdysozoa</taxon>
        <taxon>Nematoda</taxon>
        <taxon>Chromadorea</taxon>
        <taxon>Rhabditida</taxon>
        <taxon>Tylenchina</taxon>
        <taxon>Panagrolaimomorpha</taxon>
        <taxon>Panagrolaimoidea</taxon>
        <taxon>Panagrolaimidae</taxon>
        <taxon>Panagrolaimus</taxon>
    </lineage>
</organism>
<sequence>MAAKTVWSLARHLAKNTSRRLFSTAQPAAEQPAVFDKIRPVEKIRNIGISAHIDS</sequence>